<name>A0A561PVY8_9BACT</name>
<dbReference type="RefSeq" id="WP_145665487.1">
    <property type="nucleotide sequence ID" value="NZ_VIWO01000002.1"/>
</dbReference>
<keyword evidence="2" id="KW-1185">Reference proteome</keyword>
<protein>
    <submittedName>
        <fullName evidence="1">Uncharacterized protein</fullName>
    </submittedName>
</protein>
<dbReference type="Proteomes" id="UP000320811">
    <property type="component" value="Unassembled WGS sequence"/>
</dbReference>
<comment type="caution">
    <text evidence="1">The sequence shown here is derived from an EMBL/GenBank/DDBJ whole genome shotgun (WGS) entry which is preliminary data.</text>
</comment>
<dbReference type="AlphaFoldDB" id="A0A561PVY8"/>
<proteinExistence type="predicted"/>
<reference evidence="1 2" key="1">
    <citation type="submission" date="2019-06" db="EMBL/GenBank/DDBJ databases">
        <title>Sorghum-associated microbial communities from plants grown in Nebraska, USA.</title>
        <authorList>
            <person name="Schachtman D."/>
        </authorList>
    </citation>
    <scope>NUCLEOTIDE SEQUENCE [LARGE SCALE GENOMIC DNA]</scope>
    <source>
        <strain evidence="1 2">1209</strain>
    </source>
</reference>
<organism evidence="1 2">
    <name type="scientific">Chitinophaga polysaccharea</name>
    <dbReference type="NCBI Taxonomy" id="1293035"/>
    <lineage>
        <taxon>Bacteria</taxon>
        <taxon>Pseudomonadati</taxon>
        <taxon>Bacteroidota</taxon>
        <taxon>Chitinophagia</taxon>
        <taxon>Chitinophagales</taxon>
        <taxon>Chitinophagaceae</taxon>
        <taxon>Chitinophaga</taxon>
    </lineage>
</organism>
<dbReference type="EMBL" id="VIWO01000002">
    <property type="protein sequence ID" value="TWF42270.1"/>
    <property type="molecule type" value="Genomic_DNA"/>
</dbReference>
<sequence length="685" mass="75506">MSLAILHWESADNHSYHFKIDIGTNEYYQFKIGKQIVTRAGIQWVDDISKVTPFQRKKKLTFLGDSEEEVALPKKYFDRENCLIQLCSAKDSNGRAPAVSKVIRIPVAMQQINTMHFNLSSSASTMMDTTDFNPVRNITAEQQSLSQQTSVEDILGSLVRAVLPAAISYLNPQNTTAAPGSGATGNNSNTNMLTNLLGAVLRAVAPSIPGFSGQQSISYAADSDNRFGNYGDSLPNNNQFSRPFVFGIDDALLASMAGPIIQQGLQLLPQLINAANQHKLQTLQANNQLMSTLAGDVQRRMMMQQLLQNQPAAGSTPNINPAVLAQLLAQLQNAQPQPAPAPAPAAAAQSLSLDNGVYSLSNGVILTFESLKLTPHNGKDILLLQQSDKIIFKIKLNVSSSPKNPLPRAIYTFYFKDPATKQLLLEKTFRKKDIVANTITEFEFLKNEISSIPLNRNIEIFVEMRWKTSGEKVYKAIGNTAAVFVQRYFVQSQGDAVSGEKELTDMKVYRSFWNKVWQSPSLGKSKSLWELNVDARYAVSLSADHTANGITPTKLSIDEKDKESLTDTTSGRMKAGIELSITELNKLLGGWDGNTPLADEQLSAIRNTEFAKSNAAEMIYNIKLKGRTYEQGMIWVVPVFKLFEITLGKVESLSPEGYVNQTTNTKVKFPLPVSVRILGIKSNNQ</sequence>
<gene>
    <name evidence="1" type="ORF">FHW36_10225</name>
</gene>
<dbReference type="OrthoDB" id="517603at2"/>
<accession>A0A561PVY8</accession>
<evidence type="ECO:0000313" key="2">
    <source>
        <dbReference type="Proteomes" id="UP000320811"/>
    </source>
</evidence>
<evidence type="ECO:0000313" key="1">
    <source>
        <dbReference type="EMBL" id="TWF42270.1"/>
    </source>
</evidence>